<dbReference type="EMBL" id="JAFLCK010000004">
    <property type="protein sequence ID" value="MBN8659540.1"/>
    <property type="molecule type" value="Genomic_DNA"/>
</dbReference>
<organism evidence="1 2">
    <name type="scientific">Candidatus Obscuribacter phosphatis</name>
    <dbReference type="NCBI Taxonomy" id="1906157"/>
    <lineage>
        <taxon>Bacteria</taxon>
        <taxon>Bacillati</taxon>
        <taxon>Candidatus Melainabacteria</taxon>
        <taxon>Candidatus Obscuribacterales</taxon>
        <taxon>Candidatus Obscuribacteraceae</taxon>
        <taxon>Candidatus Obscuribacter</taxon>
    </lineage>
</organism>
<accession>A0A8J7TL78</accession>
<evidence type="ECO:0000313" key="2">
    <source>
        <dbReference type="Proteomes" id="UP000664277"/>
    </source>
</evidence>
<proteinExistence type="predicted"/>
<reference evidence="1" key="1">
    <citation type="submission" date="2021-02" db="EMBL/GenBank/DDBJ databases">
        <title>Genome-Resolved Metagenomics of a Microbial Community Performing Photosynthetic Biological Nutrient Removal.</title>
        <authorList>
            <person name="Mcdaniel E.A."/>
        </authorList>
    </citation>
    <scope>NUCLEOTIDE SEQUENCE</scope>
    <source>
        <strain evidence="1">UWPOB_OBS1</strain>
    </source>
</reference>
<dbReference type="AlphaFoldDB" id="A0A8J7TL78"/>
<dbReference type="Pfam" id="PF14903">
    <property type="entry name" value="WG_beta_rep"/>
    <property type="match status" value="3"/>
</dbReference>
<dbReference type="InterPro" id="IPR032774">
    <property type="entry name" value="WG_beta_rep"/>
</dbReference>
<dbReference type="PANTHER" id="PTHR37841">
    <property type="entry name" value="GLR2918 PROTEIN"/>
    <property type="match status" value="1"/>
</dbReference>
<dbReference type="PANTHER" id="PTHR37841:SF1">
    <property type="entry name" value="DUF3298 DOMAIN-CONTAINING PROTEIN"/>
    <property type="match status" value="1"/>
</dbReference>
<dbReference type="Proteomes" id="UP000664277">
    <property type="component" value="Unassembled WGS sequence"/>
</dbReference>
<protein>
    <submittedName>
        <fullName evidence="1">WG repeat-containing protein</fullName>
    </submittedName>
</protein>
<comment type="caution">
    <text evidence="1">The sequence shown here is derived from an EMBL/GenBank/DDBJ whole genome shotgun (WGS) entry which is preliminary data.</text>
</comment>
<name>A0A8J7TL78_9BACT</name>
<sequence length="490" mass="56048">MERNEENYRKHLETIVELGIQNSDLLEDCQEQGLELLRYYELKEEFRLAKKLIETIKDADPPQYLSRIINFADKMHLYSEGSEYEKQFLSFLADNMRLNELVFALTKAGNRNLLYGRKSQAASFFERAKGLSQNEEIRPDTRLNALMSYASYLVYQNEEEKACKLFEETIIAFSKLDTCRSQIPNDSHCLTAQPGARQFLAYLREKNSKYFNKEFDLYKLIIGRKSIFLVGLLRKDGSIVTEPRFRELKLFSEGLAAAKDWLSDRWGYIDSSGAWQITPRFRECGNFGDGIAPAIEDFPIFPRNSELTCLTTLIDKSGKLVKQTPYRFMTPFNQGLSLAYGLHFDQACDIVDRNCRVLFSDKIISPDLGLHSLVFNDLAKKQFEVFVLDGWQDSGCEIAAIGHWILLKIEGQGDKLSIKASALLQPTIKNSRLGYSPTNTYDCRRAESENMSAFCKNNKWGFLGKDDKVAIPAIYSSVGSFSEGLTFYAE</sequence>
<gene>
    <name evidence="1" type="ORF">J0M35_04205</name>
</gene>
<evidence type="ECO:0000313" key="1">
    <source>
        <dbReference type="EMBL" id="MBN8659540.1"/>
    </source>
</evidence>